<dbReference type="OMA" id="CIHEAIN"/>
<evidence type="ECO:0000256" key="2">
    <source>
        <dbReference type="ARBA" id="ARBA00046233"/>
    </source>
</evidence>
<evidence type="ECO:0000313" key="6">
    <source>
        <dbReference type="WBParaSite" id="nRc.2.0.1.t08039-RA"/>
    </source>
</evidence>
<dbReference type="PANTHER" id="PTHR22997">
    <property type="entry name" value="PIH1 DOMAIN-CONTAINING PROTEIN 1"/>
    <property type="match status" value="1"/>
</dbReference>
<dbReference type="Proteomes" id="UP000887565">
    <property type="component" value="Unplaced"/>
</dbReference>
<evidence type="ECO:0000256" key="3">
    <source>
        <dbReference type="SAM" id="MobiDB-lite"/>
    </source>
</evidence>
<dbReference type="GO" id="GO:0005737">
    <property type="term" value="C:cytoplasm"/>
    <property type="evidence" value="ECO:0007669"/>
    <property type="project" value="TreeGrafter"/>
</dbReference>
<dbReference type="Pfam" id="PF08190">
    <property type="entry name" value="PIH1"/>
    <property type="match status" value="1"/>
</dbReference>
<comment type="similarity">
    <text evidence="1">Belongs to the PIH1 family.</text>
</comment>
<comment type="function">
    <text evidence="2">Involved in the assembly of C/D box small nucleolar ribonucleoprotein (snoRNP) particles. Recruits the SWI/SNF complex to the core promoter of rRNA genes and enhances pre-rRNA transcription. Mediates interaction of TELO2 with the R2TP complex which is necessary for the stability of MTOR and SMG1. Positively regulates the assembly and activity of the mTORC1 complex.</text>
</comment>
<accession>A0A915I3N5</accession>
<organism evidence="5 6">
    <name type="scientific">Romanomermis culicivorax</name>
    <name type="common">Nematode worm</name>
    <dbReference type="NCBI Taxonomy" id="13658"/>
    <lineage>
        <taxon>Eukaryota</taxon>
        <taxon>Metazoa</taxon>
        <taxon>Ecdysozoa</taxon>
        <taxon>Nematoda</taxon>
        <taxon>Enoplea</taxon>
        <taxon>Dorylaimia</taxon>
        <taxon>Mermithida</taxon>
        <taxon>Mermithoidea</taxon>
        <taxon>Mermithidae</taxon>
        <taxon>Romanomermis</taxon>
    </lineage>
</organism>
<proteinExistence type="inferred from homology"/>
<dbReference type="GO" id="GO:0000492">
    <property type="term" value="P:box C/D snoRNP assembly"/>
    <property type="evidence" value="ECO:0007669"/>
    <property type="project" value="TreeGrafter"/>
</dbReference>
<name>A0A915I3N5_ROMCU</name>
<evidence type="ECO:0000259" key="4">
    <source>
        <dbReference type="Pfam" id="PF08190"/>
    </source>
</evidence>
<evidence type="ECO:0000313" key="5">
    <source>
        <dbReference type="Proteomes" id="UP000887565"/>
    </source>
</evidence>
<keyword evidence="5" id="KW-1185">Reference proteome</keyword>
<feature type="domain" description="PIH1 N-terminal" evidence="4">
    <location>
        <begin position="14"/>
        <end position="167"/>
    </location>
</feature>
<evidence type="ECO:0000256" key="1">
    <source>
        <dbReference type="ARBA" id="ARBA00008511"/>
    </source>
</evidence>
<dbReference type="PANTHER" id="PTHR22997:SF0">
    <property type="entry name" value="PIH1 DOMAIN-CONTAINING PROTEIN 1"/>
    <property type="match status" value="1"/>
</dbReference>
<protein>
    <submittedName>
        <fullName evidence="6">PIH1 N-terminal domain-containing protein</fullName>
    </submittedName>
</protein>
<dbReference type="GO" id="GO:1990904">
    <property type="term" value="C:ribonucleoprotein complex"/>
    <property type="evidence" value="ECO:0007669"/>
    <property type="project" value="TreeGrafter"/>
</dbReference>
<dbReference type="InterPro" id="IPR012981">
    <property type="entry name" value="PIH1_N"/>
</dbReference>
<dbReference type="GO" id="GO:0097255">
    <property type="term" value="C:R2TP complex"/>
    <property type="evidence" value="ECO:0007669"/>
    <property type="project" value="TreeGrafter"/>
</dbReference>
<feature type="compositionally biased region" description="Polar residues" evidence="3">
    <location>
        <begin position="176"/>
        <end position="191"/>
    </location>
</feature>
<feature type="region of interest" description="Disordered" evidence="3">
    <location>
        <begin position="172"/>
        <end position="191"/>
    </location>
</feature>
<dbReference type="InterPro" id="IPR050734">
    <property type="entry name" value="PIH1/Kintoun_subfamily"/>
</dbReference>
<reference evidence="6" key="1">
    <citation type="submission" date="2022-11" db="UniProtKB">
        <authorList>
            <consortium name="WormBaseParasite"/>
        </authorList>
    </citation>
    <scope>IDENTIFICATION</scope>
</reference>
<dbReference type="AlphaFoldDB" id="A0A915I3N5"/>
<dbReference type="GO" id="GO:0006364">
    <property type="term" value="P:rRNA processing"/>
    <property type="evidence" value="ECO:0007669"/>
    <property type="project" value="TreeGrafter"/>
</dbReference>
<sequence length="191" mass="21640">MSKLEILTNEPSWNIAPKAAFCVKTSQIAADDRQLLNGAKDKVFINICLSEDLPAPEKLINEQELASILESNDPGSYRIPISLSDPHEETDRKGQPCTAYDVILNSLFYKKRVENSDLFQTFIVVVAMDAICDKYRCQLDRHNWVKLKNKKQMGEVLQQRVRKKAKPLIEEIGDFPSTSGDRNSTKNILGE</sequence>
<dbReference type="WBParaSite" id="nRc.2.0.1.t08039-RA">
    <property type="protein sequence ID" value="nRc.2.0.1.t08039-RA"/>
    <property type="gene ID" value="nRc.2.0.1.g08039"/>
</dbReference>